<proteinExistence type="predicted"/>
<keyword evidence="6 7" id="KW-0472">Membrane</keyword>
<dbReference type="Pfam" id="PF02028">
    <property type="entry name" value="BCCT"/>
    <property type="match status" value="2"/>
</dbReference>
<dbReference type="GO" id="GO:0022857">
    <property type="term" value="F:transmembrane transporter activity"/>
    <property type="evidence" value="ECO:0007669"/>
    <property type="project" value="InterPro"/>
</dbReference>
<feature type="transmembrane region" description="Helical" evidence="7">
    <location>
        <begin position="47"/>
        <end position="68"/>
    </location>
</feature>
<dbReference type="PANTHER" id="PTHR30047">
    <property type="entry name" value="HIGH-AFFINITY CHOLINE TRANSPORT PROTEIN-RELATED"/>
    <property type="match status" value="1"/>
</dbReference>
<name>A0A7S0KWV7_MICPS</name>
<organism evidence="8">
    <name type="scientific">Micromonas pusilla</name>
    <name type="common">Picoplanktonic green alga</name>
    <name type="synonym">Chromulina pusilla</name>
    <dbReference type="NCBI Taxonomy" id="38833"/>
    <lineage>
        <taxon>Eukaryota</taxon>
        <taxon>Viridiplantae</taxon>
        <taxon>Chlorophyta</taxon>
        <taxon>Mamiellophyceae</taxon>
        <taxon>Mamiellales</taxon>
        <taxon>Mamiellaceae</taxon>
        <taxon>Micromonas</taxon>
    </lineage>
</organism>
<evidence type="ECO:0000256" key="7">
    <source>
        <dbReference type="SAM" id="Phobius"/>
    </source>
</evidence>
<feature type="transmembrane region" description="Helical" evidence="7">
    <location>
        <begin position="609"/>
        <end position="632"/>
    </location>
</feature>
<accession>A0A7S0KWV7</accession>
<evidence type="ECO:0000256" key="6">
    <source>
        <dbReference type="ARBA" id="ARBA00023136"/>
    </source>
</evidence>
<keyword evidence="5 7" id="KW-1133">Transmembrane helix</keyword>
<keyword evidence="3" id="KW-1003">Cell membrane</keyword>
<feature type="transmembrane region" description="Helical" evidence="7">
    <location>
        <begin position="422"/>
        <end position="442"/>
    </location>
</feature>
<sequence length="811" mass="90332">MVHHLKDIRRCDEHDDVDFRDENELKRFVRPGKWLSLNAGSVRLLRVNVVSTGIAIALLWGFVIWGLVKPRYMFSQVNEWKSWISYNFTWFYIGAFNAWIIFLLYVAFSKYGKIKLGRADEKPEFNNVSWFSMLFSCGIAVGVYTLGVAEPMSYYRGSYKLEGRGDTPTDDERAQQALLQTFYHWGLHAWAPYITVALGLGIVCYRWNMPLTMRSAFYPLIGNIIYGPVGDIIDAVSIACTTFGVCTSLGLGVDQIVAYYAALQDKSYTALERIDAQTATIIVMTLVANISVVLGLHKGIQVLSTITFSLGLFVLIATLFLDNTWFLLNSVVQSTGHYLQYVVQIGFRTDSFEQLGIEFGTNNLLWGSNKASKPDGVWSGPILDIMNNAAAQRTDYNSTTMPFGYSSTFPSGPAQMMDWWTIFYWGWWVSWAPFVGMFIARISRGRTIRQIVVGALVAPTLFSFLWLGVWGSLGIKMQRVAELVLGDGTPNTDGSSDCAAWGYVDRAPNSAAAIALANDGYYAVACRGYPMLDIMAPFKEVKEFLWGLLLIGITLYFITSSDSGSYVDDVISANGLANPPIGQKVFWCWTEGAVAIALLRGGYESGQNALGAVQAVSIVAGLPFTVSICFMCTSIWRALKIDSGDADICHANLFSTGTLDIFDLYKTGPADEPSTARYTFAERLANYAQSIFAPFVGIFKTCESLFGEGSVLAKLHSFVNFSFFVLWLVFLIVSGSDADYAWIGWTFYVFMALQISFIRGYVRTQHNIYGNMFEDFFGALVMYPNIVSQLHYQSKEPAPSNDVYRKPVTAA</sequence>
<keyword evidence="2" id="KW-0813">Transport</keyword>
<keyword evidence="4 7" id="KW-0812">Transmembrane</keyword>
<evidence type="ECO:0000256" key="1">
    <source>
        <dbReference type="ARBA" id="ARBA00004651"/>
    </source>
</evidence>
<dbReference type="InterPro" id="IPR000060">
    <property type="entry name" value="BCCT_transptr"/>
</dbReference>
<dbReference type="EMBL" id="HBEV01014810">
    <property type="protein sequence ID" value="CAD8594131.1"/>
    <property type="molecule type" value="Transcribed_RNA"/>
</dbReference>
<comment type="subcellular location">
    <subcellularLocation>
        <location evidence="1">Cell membrane</location>
        <topology evidence="1">Multi-pass membrane protein</topology>
    </subcellularLocation>
</comment>
<dbReference type="GO" id="GO:0005886">
    <property type="term" value="C:plasma membrane"/>
    <property type="evidence" value="ECO:0007669"/>
    <property type="project" value="UniProtKB-SubCell"/>
</dbReference>
<feature type="transmembrane region" description="Helical" evidence="7">
    <location>
        <begin position="187"/>
        <end position="205"/>
    </location>
</feature>
<feature type="transmembrane region" description="Helical" evidence="7">
    <location>
        <begin position="88"/>
        <end position="108"/>
    </location>
</feature>
<feature type="transmembrane region" description="Helical" evidence="7">
    <location>
        <begin position="276"/>
        <end position="296"/>
    </location>
</feature>
<evidence type="ECO:0000256" key="3">
    <source>
        <dbReference type="ARBA" id="ARBA00022475"/>
    </source>
</evidence>
<reference evidence="8" key="1">
    <citation type="submission" date="2021-01" db="EMBL/GenBank/DDBJ databases">
        <authorList>
            <person name="Corre E."/>
            <person name="Pelletier E."/>
            <person name="Niang G."/>
            <person name="Scheremetjew M."/>
            <person name="Finn R."/>
            <person name="Kale V."/>
            <person name="Holt S."/>
            <person name="Cochrane G."/>
            <person name="Meng A."/>
            <person name="Brown T."/>
            <person name="Cohen L."/>
        </authorList>
    </citation>
    <scope>NUCLEOTIDE SEQUENCE</scope>
    <source>
        <strain evidence="8">CCMP494</strain>
    </source>
</reference>
<feature type="transmembrane region" description="Helical" evidence="7">
    <location>
        <begin position="448"/>
        <end position="469"/>
    </location>
</feature>
<evidence type="ECO:0000256" key="5">
    <source>
        <dbReference type="ARBA" id="ARBA00022989"/>
    </source>
</evidence>
<protein>
    <submittedName>
        <fullName evidence="8">Uncharacterized protein</fullName>
    </submittedName>
</protein>
<evidence type="ECO:0000313" key="8">
    <source>
        <dbReference type="EMBL" id="CAD8594131.1"/>
    </source>
</evidence>
<feature type="transmembrane region" description="Helical" evidence="7">
    <location>
        <begin position="541"/>
        <end position="559"/>
    </location>
</feature>
<evidence type="ECO:0000256" key="2">
    <source>
        <dbReference type="ARBA" id="ARBA00022448"/>
    </source>
</evidence>
<dbReference type="AlphaFoldDB" id="A0A7S0KWV7"/>
<evidence type="ECO:0000256" key="4">
    <source>
        <dbReference type="ARBA" id="ARBA00022692"/>
    </source>
</evidence>
<feature type="transmembrane region" description="Helical" evidence="7">
    <location>
        <begin position="128"/>
        <end position="149"/>
    </location>
</feature>
<gene>
    <name evidence="8" type="ORF">MSP1404_LOCUS11535</name>
</gene>
<feature type="transmembrane region" description="Helical" evidence="7">
    <location>
        <begin position="742"/>
        <end position="762"/>
    </location>
</feature>
<dbReference type="PANTHER" id="PTHR30047:SF7">
    <property type="entry name" value="HIGH-AFFINITY CHOLINE TRANSPORT PROTEIN"/>
    <property type="match status" value="1"/>
</dbReference>
<feature type="transmembrane region" description="Helical" evidence="7">
    <location>
        <begin position="302"/>
        <end position="321"/>
    </location>
</feature>
<feature type="transmembrane region" description="Helical" evidence="7">
    <location>
        <begin position="718"/>
        <end position="736"/>
    </location>
</feature>